<feature type="signal peptide" evidence="1">
    <location>
        <begin position="1"/>
        <end position="23"/>
    </location>
</feature>
<dbReference type="Proteomes" id="UP000305874">
    <property type="component" value="Unassembled WGS sequence"/>
</dbReference>
<name>A0A5S3YVA9_9GAMM</name>
<gene>
    <name evidence="2" type="ORF">CWC05_19740</name>
</gene>
<organism evidence="2 3">
    <name type="scientific">Pseudoalteromonas ruthenica</name>
    <dbReference type="NCBI Taxonomy" id="151081"/>
    <lineage>
        <taxon>Bacteria</taxon>
        <taxon>Pseudomonadati</taxon>
        <taxon>Pseudomonadota</taxon>
        <taxon>Gammaproteobacteria</taxon>
        <taxon>Alteromonadales</taxon>
        <taxon>Pseudoalteromonadaceae</taxon>
        <taxon>Pseudoalteromonas</taxon>
    </lineage>
</organism>
<proteinExistence type="predicted"/>
<sequence>MLKKSLITCAVALALGYGNVAVANDSKDTSHSITSDFMANAQQNKVEISQKSINPANGNNATVEQTGNINGAQLAVEGDDNQLSSVQAGDNNLQTTSVNGNSNHIANNQNGSDAKTQIEIAGNANMLAITQEGA</sequence>
<protein>
    <recommendedName>
        <fullName evidence="4">Curlin subunit CsgB</fullName>
    </recommendedName>
</protein>
<keyword evidence="1" id="KW-0732">Signal</keyword>
<reference evidence="3" key="2">
    <citation type="submission" date="2019-06" db="EMBL/GenBank/DDBJ databases">
        <title>Co-occurence of chitin degradation, pigmentation and bioactivity in marine Pseudoalteromonas.</title>
        <authorList>
            <person name="Sonnenschein E.C."/>
            <person name="Bech P.K."/>
        </authorList>
    </citation>
    <scope>NUCLEOTIDE SEQUENCE [LARGE SCALE GENOMIC DNA]</scope>
    <source>
        <strain evidence="3">S2897</strain>
    </source>
</reference>
<comment type="caution">
    <text evidence="2">The sequence shown here is derived from an EMBL/GenBank/DDBJ whole genome shotgun (WGS) entry which is preliminary data.</text>
</comment>
<evidence type="ECO:0008006" key="4">
    <source>
        <dbReference type="Google" id="ProtNLM"/>
    </source>
</evidence>
<dbReference type="EMBL" id="PNCG01000213">
    <property type="protein sequence ID" value="TMP80864.1"/>
    <property type="molecule type" value="Genomic_DNA"/>
</dbReference>
<feature type="chain" id="PRO_5024386091" description="Curlin subunit CsgB" evidence="1">
    <location>
        <begin position="24"/>
        <end position="134"/>
    </location>
</feature>
<accession>A0A5S3YVA9</accession>
<evidence type="ECO:0000256" key="1">
    <source>
        <dbReference type="SAM" id="SignalP"/>
    </source>
</evidence>
<evidence type="ECO:0000313" key="3">
    <source>
        <dbReference type="Proteomes" id="UP000305874"/>
    </source>
</evidence>
<dbReference type="AlphaFoldDB" id="A0A5S3YVA9"/>
<evidence type="ECO:0000313" key="2">
    <source>
        <dbReference type="EMBL" id="TMP80864.1"/>
    </source>
</evidence>
<feature type="non-terminal residue" evidence="2">
    <location>
        <position position="134"/>
    </location>
</feature>
<reference evidence="2 3" key="1">
    <citation type="submission" date="2017-12" db="EMBL/GenBank/DDBJ databases">
        <authorList>
            <person name="Paulsen S."/>
            <person name="Gram L.K."/>
        </authorList>
    </citation>
    <scope>NUCLEOTIDE SEQUENCE [LARGE SCALE GENOMIC DNA]</scope>
    <source>
        <strain evidence="2 3">S2897</strain>
    </source>
</reference>